<evidence type="ECO:0000256" key="1">
    <source>
        <dbReference type="ARBA" id="ARBA00004906"/>
    </source>
</evidence>
<dbReference type="InterPro" id="IPR052608">
    <property type="entry name" value="U-box_domain_protein"/>
</dbReference>
<comment type="pathway">
    <text evidence="1">Protein modification; protein ubiquitination.</text>
</comment>
<dbReference type="Gene3D" id="3.30.40.10">
    <property type="entry name" value="Zinc/RING finger domain, C3HC4 (zinc finger)"/>
    <property type="match status" value="1"/>
</dbReference>
<dbReference type="PANTHER" id="PTHR45958">
    <property type="entry name" value="RING-TYPE E3 UBIQUITIN TRANSFERASE"/>
    <property type="match status" value="1"/>
</dbReference>
<feature type="compositionally biased region" description="Low complexity" evidence="3">
    <location>
        <begin position="190"/>
        <end position="211"/>
    </location>
</feature>
<evidence type="ECO:0000256" key="3">
    <source>
        <dbReference type="SAM" id="MobiDB-lite"/>
    </source>
</evidence>
<dbReference type="GO" id="GO:0004842">
    <property type="term" value="F:ubiquitin-protein transferase activity"/>
    <property type="evidence" value="ECO:0007669"/>
    <property type="project" value="InterPro"/>
</dbReference>
<dbReference type="SUPFAM" id="SSF57850">
    <property type="entry name" value="RING/U-box"/>
    <property type="match status" value="1"/>
</dbReference>
<evidence type="ECO:0000313" key="6">
    <source>
        <dbReference type="Proteomes" id="UP000636800"/>
    </source>
</evidence>
<dbReference type="SMART" id="SM00504">
    <property type="entry name" value="Ubox"/>
    <property type="match status" value="1"/>
</dbReference>
<evidence type="ECO:0000313" key="5">
    <source>
        <dbReference type="EMBL" id="KAG0457882.1"/>
    </source>
</evidence>
<dbReference type="EMBL" id="JADCNL010000012">
    <property type="protein sequence ID" value="KAG0457882.1"/>
    <property type="molecule type" value="Genomic_DNA"/>
</dbReference>
<proteinExistence type="predicted"/>
<comment type="caution">
    <text evidence="5">The sequence shown here is derived from an EMBL/GenBank/DDBJ whole genome shotgun (WGS) entry which is preliminary data.</text>
</comment>
<keyword evidence="2" id="KW-0808">Transferase</keyword>
<sequence length="389" mass="44480">MEVTMGVLTNLRDDALTRAVDAITELIEASETIKQKEDYIMRFSEQMIYVKDLLVKLKPHQSMAADSDFSSDSILRSLLERVETEFNKAREVVNQYRASRCPRIFLYRSVLDKLEQSSKEIYHILRLLNFAQLNYALNINAKAKAIYGKSKERKRASKDGDLAEQVVEQKYELVSEPVDERLHNHIFAETSNSGSSSPSPRTSPSSPSPRTSFDEIGIPPYYFFCTLTRKLMEDPVYVPCGHIFEREAIEDYFSQGKKLCHLCKEELSSTEILELTPNIWLRNFILEWKEKNAQIMADLNARKKLADLSRRITKEDMKSTNDALQEMQVLMIETPCCIKETTGSSSNLIGKLTDLLKYKEANTIAVLGCLLRIARFSDGNKVSNCRARS</sequence>
<evidence type="ECO:0000259" key="4">
    <source>
        <dbReference type="PROSITE" id="PS51698"/>
    </source>
</evidence>
<feature type="region of interest" description="Disordered" evidence="3">
    <location>
        <begin position="189"/>
        <end position="213"/>
    </location>
</feature>
<dbReference type="AlphaFoldDB" id="A0A835UDR7"/>
<evidence type="ECO:0000256" key="2">
    <source>
        <dbReference type="ARBA" id="ARBA00022679"/>
    </source>
</evidence>
<dbReference type="PANTHER" id="PTHR45958:SF11">
    <property type="entry name" value="RING-TYPE E3 UBIQUITIN TRANSFERASE"/>
    <property type="match status" value="1"/>
</dbReference>
<organism evidence="5 6">
    <name type="scientific">Vanilla planifolia</name>
    <name type="common">Vanilla</name>
    <dbReference type="NCBI Taxonomy" id="51239"/>
    <lineage>
        <taxon>Eukaryota</taxon>
        <taxon>Viridiplantae</taxon>
        <taxon>Streptophyta</taxon>
        <taxon>Embryophyta</taxon>
        <taxon>Tracheophyta</taxon>
        <taxon>Spermatophyta</taxon>
        <taxon>Magnoliopsida</taxon>
        <taxon>Liliopsida</taxon>
        <taxon>Asparagales</taxon>
        <taxon>Orchidaceae</taxon>
        <taxon>Vanilloideae</taxon>
        <taxon>Vanilleae</taxon>
        <taxon>Vanilla</taxon>
    </lineage>
</organism>
<dbReference type="UniPathway" id="UPA00143"/>
<keyword evidence="6" id="KW-1185">Reference proteome</keyword>
<name>A0A835UDR7_VANPL</name>
<feature type="domain" description="U-box" evidence="4">
    <location>
        <begin position="218"/>
        <end position="295"/>
    </location>
</feature>
<gene>
    <name evidence="5" type="ORF">HPP92_023039</name>
</gene>
<dbReference type="InterPro" id="IPR013083">
    <property type="entry name" value="Znf_RING/FYVE/PHD"/>
</dbReference>
<dbReference type="PROSITE" id="PS51698">
    <property type="entry name" value="U_BOX"/>
    <property type="match status" value="1"/>
</dbReference>
<dbReference type="Proteomes" id="UP000636800">
    <property type="component" value="Chromosome 12"/>
</dbReference>
<dbReference type="InterPro" id="IPR003613">
    <property type="entry name" value="Ubox_domain"/>
</dbReference>
<dbReference type="OrthoDB" id="1919859at2759"/>
<dbReference type="Pfam" id="PF04564">
    <property type="entry name" value="U-box"/>
    <property type="match status" value="1"/>
</dbReference>
<reference evidence="5 6" key="1">
    <citation type="journal article" date="2020" name="Nat. Food">
        <title>A phased Vanilla planifolia genome enables genetic improvement of flavour and production.</title>
        <authorList>
            <person name="Hasing T."/>
            <person name="Tang H."/>
            <person name="Brym M."/>
            <person name="Khazi F."/>
            <person name="Huang T."/>
            <person name="Chambers A.H."/>
        </authorList>
    </citation>
    <scope>NUCLEOTIDE SEQUENCE [LARGE SCALE GENOMIC DNA]</scope>
    <source>
        <tissue evidence="5">Leaf</tissue>
    </source>
</reference>
<accession>A0A835UDR7</accession>
<dbReference type="GO" id="GO:0016567">
    <property type="term" value="P:protein ubiquitination"/>
    <property type="evidence" value="ECO:0007669"/>
    <property type="project" value="UniProtKB-UniPathway"/>
</dbReference>
<protein>
    <recommendedName>
        <fullName evidence="4">U-box domain-containing protein</fullName>
    </recommendedName>
</protein>